<feature type="region of interest" description="Disordered" evidence="1">
    <location>
        <begin position="1"/>
        <end position="22"/>
    </location>
</feature>
<evidence type="ECO:0000256" key="1">
    <source>
        <dbReference type="SAM" id="MobiDB-lite"/>
    </source>
</evidence>
<name>A0A9W8C0T0_TRIRA</name>
<accession>A0A9W8C0T0</accession>
<comment type="caution">
    <text evidence="2">The sequence shown here is derived from an EMBL/GenBank/DDBJ whole genome shotgun (WGS) entry which is preliminary data.</text>
</comment>
<feature type="region of interest" description="Disordered" evidence="1">
    <location>
        <begin position="383"/>
        <end position="443"/>
    </location>
</feature>
<feature type="region of interest" description="Disordered" evidence="1">
    <location>
        <begin position="144"/>
        <end position="186"/>
    </location>
</feature>
<feature type="compositionally biased region" description="Low complexity" evidence="1">
    <location>
        <begin position="409"/>
        <end position="418"/>
    </location>
</feature>
<reference evidence="2" key="1">
    <citation type="submission" date="2021-02" db="EMBL/GenBank/DDBJ databases">
        <title>Comparative genomics reveals that relaxation of natural selection precedes convergent phenotypic evolution of cavefish.</title>
        <authorList>
            <person name="Peng Z."/>
        </authorList>
    </citation>
    <scope>NUCLEOTIDE SEQUENCE</scope>
    <source>
        <tissue evidence="2">Muscle</tissue>
    </source>
</reference>
<feature type="compositionally biased region" description="Polar residues" evidence="1">
    <location>
        <begin position="160"/>
        <end position="172"/>
    </location>
</feature>
<dbReference type="AlphaFoldDB" id="A0A9W8C0T0"/>
<feature type="compositionally biased region" description="Basic residues" evidence="1">
    <location>
        <begin position="399"/>
        <end position="408"/>
    </location>
</feature>
<sequence length="464" mass="52436">MTPQHQPSPAGFELYTSNTGNEMPGVEELDHIEMQVKREGRAHKKPLLIKVATLNRSPSLEEEIVSWCPTSTVTKIPPIRAIKQVRSPEKHEETVTHKKPLLIQVATLNRSPSPEEGIVPRCPTSTVKKVCLLKWKSCHCPPSTVPTSVEVTESEGHTEVTYTEVQEYSSPPASEKEDKEESEDEIEVEILPWVEGIKQGQRKKIIDYASPPSTPKPAWMETERDPKIKDAAVVVESKTEVEEDVSTPSATEEHDSIEILNVPIARRQESLFVLPPIPKGHFIPLPDEREYLQRQNNTQEPASNANKNQQSFVNILTFKEWRDSRKRLKKEQKAKKNSKKSNLNLFLRNDTSMIQECSICLSTDTTGLTNTYVCAPMTAMSSAATTPPSVDKVDGFSRKSVRKAKQKRSQSSSQFRSQGKPIELTPLPLLKGQLKDSRQESKGHKRELSFFEDYLLSCILHRQR</sequence>
<feature type="compositionally biased region" description="Basic and acidic residues" evidence="1">
    <location>
        <begin position="433"/>
        <end position="443"/>
    </location>
</feature>
<organism evidence="2 3">
    <name type="scientific">Triplophysa rosa</name>
    <name type="common">Cave loach</name>
    <dbReference type="NCBI Taxonomy" id="992332"/>
    <lineage>
        <taxon>Eukaryota</taxon>
        <taxon>Metazoa</taxon>
        <taxon>Chordata</taxon>
        <taxon>Craniata</taxon>
        <taxon>Vertebrata</taxon>
        <taxon>Euteleostomi</taxon>
        <taxon>Actinopterygii</taxon>
        <taxon>Neopterygii</taxon>
        <taxon>Teleostei</taxon>
        <taxon>Ostariophysi</taxon>
        <taxon>Cypriniformes</taxon>
        <taxon>Nemacheilidae</taxon>
        <taxon>Triplophysa</taxon>
    </lineage>
</organism>
<gene>
    <name evidence="2" type="ORF">IRJ41_004268</name>
</gene>
<dbReference type="EMBL" id="JAFHDT010000009">
    <property type="protein sequence ID" value="KAI7805300.1"/>
    <property type="molecule type" value="Genomic_DNA"/>
</dbReference>
<protein>
    <submittedName>
        <fullName evidence="2">Uncharacterized protein</fullName>
    </submittedName>
</protein>
<proteinExistence type="predicted"/>
<keyword evidence="3" id="KW-1185">Reference proteome</keyword>
<evidence type="ECO:0000313" key="3">
    <source>
        <dbReference type="Proteomes" id="UP001059041"/>
    </source>
</evidence>
<evidence type="ECO:0000313" key="2">
    <source>
        <dbReference type="EMBL" id="KAI7805300.1"/>
    </source>
</evidence>
<dbReference type="Proteomes" id="UP001059041">
    <property type="component" value="Linkage Group LG9"/>
</dbReference>